<comment type="caution">
    <text evidence="1">The sequence shown here is derived from an EMBL/GenBank/DDBJ whole genome shotgun (WGS) entry which is preliminary data.</text>
</comment>
<name>A0A1J5QQT6_9ZZZZ</name>
<evidence type="ECO:0000313" key="1">
    <source>
        <dbReference type="EMBL" id="OIQ85993.1"/>
    </source>
</evidence>
<proteinExistence type="predicted"/>
<gene>
    <name evidence="1" type="ORF">GALL_321570</name>
</gene>
<protein>
    <submittedName>
        <fullName evidence="1">Uncharacterized protein</fullName>
    </submittedName>
</protein>
<dbReference type="AlphaFoldDB" id="A0A1J5QQT6"/>
<reference evidence="1" key="1">
    <citation type="submission" date="2016-10" db="EMBL/GenBank/DDBJ databases">
        <title>Sequence of Gallionella enrichment culture.</title>
        <authorList>
            <person name="Poehlein A."/>
            <person name="Muehling M."/>
            <person name="Daniel R."/>
        </authorList>
    </citation>
    <scope>NUCLEOTIDE SEQUENCE</scope>
</reference>
<sequence>MQRNVKARLAAFGASIAVLGAVAVSAAGTTGAYFSDTHSGTVSGTVGSIKITTSGGSGTDGLNLAYTNLLPGEKQTVTAHFQNTGLNAEDVWVVFPNAVALHALNDLGHFGEFHIAGDGVAKFDSANLSDGLETGRCGALSPTGCWPVPQMLKVASNVAPNNTVHNVDFTFNYSSNLSGQTAAGGGVWNVYPPLPLICHDGTAANNVVPCPAAGPEQASSGNGLPYELVATQVGQTP</sequence>
<dbReference type="EMBL" id="MLJW01000507">
    <property type="protein sequence ID" value="OIQ85993.1"/>
    <property type="molecule type" value="Genomic_DNA"/>
</dbReference>
<organism evidence="1">
    <name type="scientific">mine drainage metagenome</name>
    <dbReference type="NCBI Taxonomy" id="410659"/>
    <lineage>
        <taxon>unclassified sequences</taxon>
        <taxon>metagenomes</taxon>
        <taxon>ecological metagenomes</taxon>
    </lineage>
</organism>
<accession>A0A1J5QQT6</accession>